<dbReference type="EMBL" id="PYDT01000002">
    <property type="protein sequence ID" value="THU71248.1"/>
    <property type="molecule type" value="Genomic_DNA"/>
</dbReference>
<dbReference type="PANTHER" id="PTHR13516">
    <property type="entry name" value="RIBONUCLEASE P SUBUNIT P25"/>
    <property type="match status" value="1"/>
</dbReference>
<dbReference type="Pfam" id="PF01918">
    <property type="entry name" value="Alba"/>
    <property type="match status" value="1"/>
</dbReference>
<comment type="subcellular location">
    <subcellularLocation>
        <location evidence="1">Nucleus</location>
    </subcellularLocation>
</comment>
<dbReference type="InterPro" id="IPR036882">
    <property type="entry name" value="Alba-like_dom_sf"/>
</dbReference>
<accession>A0A4S8K8H5</accession>
<gene>
    <name evidence="5" type="ORF">C4D60_Mb08t33560</name>
</gene>
<comment type="caution">
    <text evidence="5">The sequence shown here is derived from an EMBL/GenBank/DDBJ whole genome shotgun (WGS) entry which is preliminary data.</text>
</comment>
<dbReference type="GO" id="GO:0003723">
    <property type="term" value="F:RNA binding"/>
    <property type="evidence" value="ECO:0007669"/>
    <property type="project" value="TreeGrafter"/>
</dbReference>
<proteinExistence type="inferred from homology"/>
<dbReference type="InterPro" id="IPR051958">
    <property type="entry name" value="Alba-like_NAB"/>
</dbReference>
<keyword evidence="3" id="KW-0539">Nucleus</keyword>
<name>A0A4S8K8H5_MUSBA</name>
<dbReference type="AlphaFoldDB" id="A0A4S8K8H5"/>
<dbReference type="Proteomes" id="UP000317650">
    <property type="component" value="Chromosome 8"/>
</dbReference>
<dbReference type="PANTHER" id="PTHR13516:SF14">
    <property type="entry name" value="ALBA DNA_RNA-BINDING PROTEIN"/>
    <property type="match status" value="1"/>
</dbReference>
<evidence type="ECO:0000256" key="2">
    <source>
        <dbReference type="ARBA" id="ARBA00008018"/>
    </source>
</evidence>
<organism evidence="5 6">
    <name type="scientific">Musa balbisiana</name>
    <name type="common">Banana</name>
    <dbReference type="NCBI Taxonomy" id="52838"/>
    <lineage>
        <taxon>Eukaryota</taxon>
        <taxon>Viridiplantae</taxon>
        <taxon>Streptophyta</taxon>
        <taxon>Embryophyta</taxon>
        <taxon>Tracheophyta</taxon>
        <taxon>Spermatophyta</taxon>
        <taxon>Magnoliopsida</taxon>
        <taxon>Liliopsida</taxon>
        <taxon>Zingiberales</taxon>
        <taxon>Musaceae</taxon>
        <taxon>Musa</taxon>
    </lineage>
</organism>
<evidence type="ECO:0000259" key="4">
    <source>
        <dbReference type="Pfam" id="PF01918"/>
    </source>
</evidence>
<dbReference type="InterPro" id="IPR002775">
    <property type="entry name" value="DNA/RNA-bd_Alba-like"/>
</dbReference>
<evidence type="ECO:0000256" key="3">
    <source>
        <dbReference type="ARBA" id="ARBA00023242"/>
    </source>
</evidence>
<evidence type="ECO:0000256" key="1">
    <source>
        <dbReference type="ARBA" id="ARBA00004123"/>
    </source>
</evidence>
<evidence type="ECO:0000313" key="5">
    <source>
        <dbReference type="EMBL" id="THU71248.1"/>
    </source>
</evidence>
<keyword evidence="6" id="KW-1185">Reference proteome</keyword>
<sequence>MDRYQKVEKPREETPINDNEIRITAQGRMRNYITYATSLLQIVSKVKPTVISLVKALMAGEEKSSRDIVFKAMGRAINKTVMIVELIKKVHLLAVVEAMVVAGEELAEMVWWTMVMEDGTTGVMVLVEAAMPEVEAGVSVVVAVEALVVDLIICTRQATVIRLLCQPEAEVVVVVVVVEGAKVSDQMDPSKQLAAASEWWAFGSIENRDRNWNGNDRFIYIMETGMEYQVLL</sequence>
<dbReference type="SUPFAM" id="SSF82704">
    <property type="entry name" value="AlbA-like"/>
    <property type="match status" value="1"/>
</dbReference>
<comment type="similarity">
    <text evidence="2">Belongs to the histone-like Alba family.</text>
</comment>
<feature type="domain" description="DNA/RNA-binding protein Alba-like" evidence="4">
    <location>
        <begin position="19"/>
        <end position="89"/>
    </location>
</feature>
<reference evidence="5 6" key="1">
    <citation type="journal article" date="2019" name="Nat. Plants">
        <title>Genome sequencing of Musa balbisiana reveals subgenome evolution and function divergence in polyploid bananas.</title>
        <authorList>
            <person name="Yao X."/>
        </authorList>
    </citation>
    <scope>NUCLEOTIDE SEQUENCE [LARGE SCALE GENOMIC DNA]</scope>
    <source>
        <strain evidence="6">cv. DH-PKW</strain>
        <tissue evidence="5">Leaves</tissue>
    </source>
</reference>
<dbReference type="STRING" id="52838.A0A4S8K8H5"/>
<evidence type="ECO:0000313" key="6">
    <source>
        <dbReference type="Proteomes" id="UP000317650"/>
    </source>
</evidence>
<protein>
    <recommendedName>
        <fullName evidence="4">DNA/RNA-binding protein Alba-like domain-containing protein</fullName>
    </recommendedName>
</protein>
<dbReference type="Gene3D" id="3.30.110.20">
    <property type="entry name" value="Alba-like domain"/>
    <property type="match status" value="1"/>
</dbReference>
<dbReference type="GO" id="GO:0005634">
    <property type="term" value="C:nucleus"/>
    <property type="evidence" value="ECO:0007669"/>
    <property type="project" value="UniProtKB-SubCell"/>
</dbReference>